<reference evidence="2 3" key="1">
    <citation type="journal article" date="2003" name="DNA Res.">
        <title>Complete genome structure of Gloeobacter violaceus PCC 7421, a cyanobacterium that lacks thylakoids.</title>
        <authorList>
            <person name="Nakamura Y."/>
            <person name="Kaneko T."/>
            <person name="Sato S."/>
            <person name="Mimuro M."/>
            <person name="Miyashita H."/>
            <person name="Tsuchiya T."/>
            <person name="Sasamoto S."/>
            <person name="Watanabe A."/>
            <person name="Kawashima K."/>
            <person name="Kishida Y."/>
            <person name="Kiyokawa C."/>
            <person name="Kohara M."/>
            <person name="Matsumoto M."/>
            <person name="Matsuno A."/>
            <person name="Nakazaki N."/>
            <person name="Shimpo S."/>
            <person name="Takeuchi C."/>
            <person name="Yamada M."/>
            <person name="Tabata S."/>
        </authorList>
    </citation>
    <scope>NUCLEOTIDE SEQUENCE [LARGE SCALE GENOMIC DNA]</scope>
    <source>
        <strain evidence="3">ATCC 29082 / PCC 7421</strain>
    </source>
</reference>
<gene>
    <name evidence="2" type="ordered locus">gll1172</name>
</gene>
<proteinExistence type="predicted"/>
<dbReference type="EMBL" id="BA000045">
    <property type="protein sequence ID" value="BAC89113.1"/>
    <property type="molecule type" value="Genomic_DNA"/>
</dbReference>
<dbReference type="eggNOG" id="COG1672">
    <property type="taxonomic scope" value="Bacteria"/>
</dbReference>
<dbReference type="InParanoid" id="Q7NLF2"/>
<dbReference type="InterPro" id="IPR019545">
    <property type="entry name" value="DM13_domain"/>
</dbReference>
<sequence>MVPDSQPFALCTFAVGSRGLPPSAPVPRLILSINRYNFADGPDLAAHNGPKLLEKHRSRSQLCATGLCGFARVRRLPSDIEDIPMSKAIVALTLVLGAALAIAPAARSGSTGLMAQSTVSDSNPGAMAGSVETPPLSLVSVDAKTTGTGRIVVENGKSYVQLSEDFTIGEAPAIRMTLYKDAAPPKKTYDPKKYVDLGALVSRKGDQRYAIPTNLNVKDYGSIAIWCKKFDVTLAYAKIDR</sequence>
<evidence type="ECO:0000313" key="2">
    <source>
        <dbReference type="EMBL" id="BAC89113.1"/>
    </source>
</evidence>
<dbReference type="PROSITE" id="PS51549">
    <property type="entry name" value="DM13"/>
    <property type="match status" value="1"/>
</dbReference>
<dbReference type="HOGENOM" id="CLU_1150576_0_0_3"/>
<evidence type="ECO:0000259" key="1">
    <source>
        <dbReference type="PROSITE" id="PS51549"/>
    </source>
</evidence>
<protein>
    <submittedName>
        <fullName evidence="2">Gll1172 protein</fullName>
    </submittedName>
</protein>
<dbReference type="EnsemblBacteria" id="BAC89113">
    <property type="protein sequence ID" value="BAC89113"/>
    <property type="gene ID" value="BAC89113"/>
</dbReference>
<accession>Q7NLF2</accession>
<dbReference type="AlphaFoldDB" id="Q7NLF2"/>
<feature type="domain" description="DM13" evidence="1">
    <location>
        <begin position="129"/>
        <end position="240"/>
    </location>
</feature>
<evidence type="ECO:0000313" key="3">
    <source>
        <dbReference type="Proteomes" id="UP000000557"/>
    </source>
</evidence>
<dbReference type="OrthoDB" id="463944at2"/>
<reference evidence="2 3" key="2">
    <citation type="journal article" date="2003" name="DNA Res.">
        <title>Complete genome structure of Gloeobacter violaceus PCC 7421, a cyanobacterium that lacks thylakoids (supplement).</title>
        <authorList>
            <person name="Nakamura Y."/>
            <person name="Kaneko T."/>
            <person name="Sato S."/>
            <person name="Mimuro M."/>
            <person name="Miyashita H."/>
            <person name="Tsuchiya T."/>
            <person name="Sasamoto S."/>
            <person name="Watanabe A."/>
            <person name="Kawashima K."/>
            <person name="Kishida Y."/>
            <person name="Kiyokawa C."/>
            <person name="Kohara M."/>
            <person name="Matsumoto M."/>
            <person name="Matsuno A."/>
            <person name="Nakazaki N."/>
            <person name="Shimpo S."/>
            <person name="Takeuchi C."/>
            <person name="Yamada M."/>
            <person name="Tabata S."/>
        </authorList>
    </citation>
    <scope>NUCLEOTIDE SEQUENCE [LARGE SCALE GENOMIC DNA]</scope>
    <source>
        <strain evidence="3">ATCC 29082 / PCC 7421</strain>
    </source>
</reference>
<dbReference type="Pfam" id="PF10517">
    <property type="entry name" value="DM13"/>
    <property type="match status" value="1"/>
</dbReference>
<dbReference type="STRING" id="251221.gene:10758651"/>
<name>Q7NLF2_GLOVI</name>
<dbReference type="Proteomes" id="UP000000557">
    <property type="component" value="Chromosome"/>
</dbReference>
<dbReference type="KEGG" id="gvi:gll1172"/>
<keyword evidence="3" id="KW-1185">Reference proteome</keyword>
<organism evidence="2 3">
    <name type="scientific">Gloeobacter violaceus (strain ATCC 29082 / PCC 7421)</name>
    <dbReference type="NCBI Taxonomy" id="251221"/>
    <lineage>
        <taxon>Bacteria</taxon>
        <taxon>Bacillati</taxon>
        <taxon>Cyanobacteriota</taxon>
        <taxon>Cyanophyceae</taxon>
        <taxon>Gloeobacterales</taxon>
        <taxon>Gloeobacteraceae</taxon>
        <taxon>Gloeobacter</taxon>
    </lineage>
</organism>
<dbReference type="PhylomeDB" id="Q7NLF2"/>